<sequence>MGNHTSHCKAVTSTGKVILPEGRIQALDHDNPMSVAEVMLENPQYMVIEFHPKASKSRPSPLPADFMLNPAKIYVLIPMRRRGAKIIVKEENSSEQGFRRKNSFSLATLMLMMRCVGDYDNDAIVSTNSLVVKNSGQTEWFDMEEEKVVMDEDNDMRADFLTRQPSSKRWTPNLDSIEEKVVVEVSNTNKFRSWLF</sequence>
<evidence type="ECO:0000313" key="1">
    <source>
        <dbReference type="EMBL" id="KMZ62671.1"/>
    </source>
</evidence>
<dbReference type="OrthoDB" id="1921976at2759"/>
<dbReference type="OMA" id="REFKIPH"/>
<organism evidence="1 2">
    <name type="scientific">Zostera marina</name>
    <name type="common">Eelgrass</name>
    <dbReference type="NCBI Taxonomy" id="29655"/>
    <lineage>
        <taxon>Eukaryota</taxon>
        <taxon>Viridiplantae</taxon>
        <taxon>Streptophyta</taxon>
        <taxon>Embryophyta</taxon>
        <taxon>Tracheophyta</taxon>
        <taxon>Spermatophyta</taxon>
        <taxon>Magnoliopsida</taxon>
        <taxon>Liliopsida</taxon>
        <taxon>Zosteraceae</taxon>
        <taxon>Zostera</taxon>
    </lineage>
</organism>
<dbReference type="PANTHER" id="PTHR33052">
    <property type="entry name" value="DUF4228 DOMAIN PROTEIN-RELATED"/>
    <property type="match status" value="1"/>
</dbReference>
<accession>A0A0K9P0U9</accession>
<dbReference type="EMBL" id="LFYR01001330">
    <property type="protein sequence ID" value="KMZ62671.1"/>
    <property type="molecule type" value="Genomic_DNA"/>
</dbReference>
<dbReference type="AlphaFoldDB" id="A0A0K9P0U9"/>
<keyword evidence="2" id="KW-1185">Reference proteome</keyword>
<proteinExistence type="predicted"/>
<gene>
    <name evidence="1" type="ORF">ZOSMA_44G00710</name>
</gene>
<dbReference type="STRING" id="29655.A0A0K9P0U9"/>
<dbReference type="InterPro" id="IPR025322">
    <property type="entry name" value="PADRE_dom"/>
</dbReference>
<dbReference type="Proteomes" id="UP000036987">
    <property type="component" value="Unassembled WGS sequence"/>
</dbReference>
<reference evidence="2" key="1">
    <citation type="journal article" date="2016" name="Nature">
        <title>The genome of the seagrass Zostera marina reveals angiosperm adaptation to the sea.</title>
        <authorList>
            <person name="Olsen J.L."/>
            <person name="Rouze P."/>
            <person name="Verhelst B."/>
            <person name="Lin Y.-C."/>
            <person name="Bayer T."/>
            <person name="Collen J."/>
            <person name="Dattolo E."/>
            <person name="De Paoli E."/>
            <person name="Dittami S."/>
            <person name="Maumus F."/>
            <person name="Michel G."/>
            <person name="Kersting A."/>
            <person name="Lauritano C."/>
            <person name="Lohaus R."/>
            <person name="Toepel M."/>
            <person name="Tonon T."/>
            <person name="Vanneste K."/>
            <person name="Amirebrahimi M."/>
            <person name="Brakel J."/>
            <person name="Bostroem C."/>
            <person name="Chovatia M."/>
            <person name="Grimwood J."/>
            <person name="Jenkins J.W."/>
            <person name="Jueterbock A."/>
            <person name="Mraz A."/>
            <person name="Stam W.T."/>
            <person name="Tice H."/>
            <person name="Bornberg-Bauer E."/>
            <person name="Green P.J."/>
            <person name="Pearson G.A."/>
            <person name="Procaccini G."/>
            <person name="Duarte C.M."/>
            <person name="Schmutz J."/>
            <person name="Reusch T.B.H."/>
            <person name="Van de Peer Y."/>
        </authorList>
    </citation>
    <scope>NUCLEOTIDE SEQUENCE [LARGE SCALE GENOMIC DNA]</scope>
    <source>
        <strain evidence="2">cv. Finnish</strain>
    </source>
</reference>
<dbReference type="Pfam" id="PF14009">
    <property type="entry name" value="PADRE"/>
    <property type="match status" value="1"/>
</dbReference>
<protein>
    <submittedName>
        <fullName evidence="1">Uncharacterized protein</fullName>
    </submittedName>
</protein>
<comment type="caution">
    <text evidence="1">The sequence shown here is derived from an EMBL/GenBank/DDBJ whole genome shotgun (WGS) entry which is preliminary data.</text>
</comment>
<evidence type="ECO:0000313" key="2">
    <source>
        <dbReference type="Proteomes" id="UP000036987"/>
    </source>
</evidence>
<name>A0A0K9P0U9_ZOSMR</name>